<sequence>MDYASQRPPPPASQALEPRCAWNGDNFRTRPQGNGLLAFSDERSSSGWKLSDRALDPYTYARRAACAADGRDDPACTHSRHSNPLAQSILLVRRLLFAPSMPDNGASRKVKRRWSVQPHTTIGPSRKAYGRSFEHHQPPAAPNVSRD</sequence>
<proteinExistence type="predicted"/>
<comment type="caution">
    <text evidence="1">The sequence shown here is derived from an EMBL/GenBank/DDBJ whole genome shotgun (WGS) entry which is preliminary data.</text>
</comment>
<name>A0ACB7TLQ7_HYAAI</name>
<dbReference type="EMBL" id="CM023481">
    <property type="protein sequence ID" value="KAH6946954.1"/>
    <property type="molecule type" value="Genomic_DNA"/>
</dbReference>
<protein>
    <submittedName>
        <fullName evidence="1">Uncharacterized protein</fullName>
    </submittedName>
</protein>
<keyword evidence="2" id="KW-1185">Reference proteome</keyword>
<evidence type="ECO:0000313" key="1">
    <source>
        <dbReference type="EMBL" id="KAH6946954.1"/>
    </source>
</evidence>
<evidence type="ECO:0000313" key="2">
    <source>
        <dbReference type="Proteomes" id="UP000821845"/>
    </source>
</evidence>
<gene>
    <name evidence="1" type="ORF">HPB50_016243</name>
</gene>
<reference evidence="1" key="1">
    <citation type="submission" date="2020-05" db="EMBL/GenBank/DDBJ databases">
        <title>Large-scale comparative analyses of tick genomes elucidate their genetic diversity and vector capacities.</title>
        <authorList>
            <person name="Jia N."/>
            <person name="Wang J."/>
            <person name="Shi W."/>
            <person name="Du L."/>
            <person name="Sun Y."/>
            <person name="Zhan W."/>
            <person name="Jiang J."/>
            <person name="Wang Q."/>
            <person name="Zhang B."/>
            <person name="Ji P."/>
            <person name="Sakyi L.B."/>
            <person name="Cui X."/>
            <person name="Yuan T."/>
            <person name="Jiang B."/>
            <person name="Yang W."/>
            <person name="Lam T.T.-Y."/>
            <person name="Chang Q."/>
            <person name="Ding S."/>
            <person name="Wang X."/>
            <person name="Zhu J."/>
            <person name="Ruan X."/>
            <person name="Zhao L."/>
            <person name="Wei J."/>
            <person name="Que T."/>
            <person name="Du C."/>
            <person name="Cheng J."/>
            <person name="Dai P."/>
            <person name="Han X."/>
            <person name="Huang E."/>
            <person name="Gao Y."/>
            <person name="Liu J."/>
            <person name="Shao H."/>
            <person name="Ye R."/>
            <person name="Li L."/>
            <person name="Wei W."/>
            <person name="Wang X."/>
            <person name="Wang C."/>
            <person name="Yang T."/>
            <person name="Huo Q."/>
            <person name="Li W."/>
            <person name="Guo W."/>
            <person name="Chen H."/>
            <person name="Zhou L."/>
            <person name="Ni X."/>
            <person name="Tian J."/>
            <person name="Zhou Y."/>
            <person name="Sheng Y."/>
            <person name="Liu T."/>
            <person name="Pan Y."/>
            <person name="Xia L."/>
            <person name="Li J."/>
            <person name="Zhao F."/>
            <person name="Cao W."/>
        </authorList>
    </citation>
    <scope>NUCLEOTIDE SEQUENCE</scope>
    <source>
        <strain evidence="1">Hyas-2018</strain>
    </source>
</reference>
<dbReference type="Proteomes" id="UP000821845">
    <property type="component" value="Chromosome 1"/>
</dbReference>
<organism evidence="1 2">
    <name type="scientific">Hyalomma asiaticum</name>
    <name type="common">Tick</name>
    <dbReference type="NCBI Taxonomy" id="266040"/>
    <lineage>
        <taxon>Eukaryota</taxon>
        <taxon>Metazoa</taxon>
        <taxon>Ecdysozoa</taxon>
        <taxon>Arthropoda</taxon>
        <taxon>Chelicerata</taxon>
        <taxon>Arachnida</taxon>
        <taxon>Acari</taxon>
        <taxon>Parasitiformes</taxon>
        <taxon>Ixodida</taxon>
        <taxon>Ixodoidea</taxon>
        <taxon>Ixodidae</taxon>
        <taxon>Hyalomminae</taxon>
        <taxon>Hyalomma</taxon>
    </lineage>
</organism>
<accession>A0ACB7TLQ7</accession>